<dbReference type="AlphaFoldDB" id="K1Q4E9"/>
<dbReference type="PANTHER" id="PTHR34009:SF2">
    <property type="entry name" value="PROTEIN STAR"/>
    <property type="match status" value="1"/>
</dbReference>
<name>K1Q4E9_MAGGI</name>
<dbReference type="InParanoid" id="K1Q4E9"/>
<dbReference type="GO" id="GO:0005789">
    <property type="term" value="C:endoplasmic reticulum membrane"/>
    <property type="evidence" value="ECO:0007669"/>
    <property type="project" value="TreeGrafter"/>
</dbReference>
<sequence length="367" mass="42780">MDGSKVFLTIAVLGTLLVMSLLAAMKAFITDPTRNDQQQATIPLVTEMFRQRKELNVENFNANTCYEPKSFKRKIILQARKLRYDFRAMTKKLNNEKVAMDDARLLSLIRNYWIYNPSLKQYKFYDHRIDYSSGQSSLVDSLLNNKENGFYVECGAYDGETQSTTLLFERYRKWQGLLIEADPTSFQKLMLKHRMAFILNACVSPYPYPLMMKLTKRGIYSRIEVNTTNTMPKKEQRPFNPITRHTEDHTLVELDISELDPSKTLTKEEVEAFLAQPTARFVELGPRPSRPPNLDALHDGDMREFIDEVIDEAIEEMLYGAEANRIAEVDIRRAFFDATNIAYRPRKKKNILRRILGYCTACYCRRR</sequence>
<dbReference type="HOGENOM" id="CLU_754885_0_0_1"/>
<dbReference type="GO" id="GO:0016197">
    <property type="term" value="P:endosomal transport"/>
    <property type="evidence" value="ECO:0007669"/>
    <property type="project" value="TreeGrafter"/>
</dbReference>
<dbReference type="GO" id="GO:0031902">
    <property type="term" value="C:late endosome membrane"/>
    <property type="evidence" value="ECO:0007669"/>
    <property type="project" value="TreeGrafter"/>
</dbReference>
<protein>
    <recommendedName>
        <fullName evidence="2">Methyltransferase FkbM domain-containing protein</fullName>
    </recommendedName>
</protein>
<evidence type="ECO:0000313" key="1">
    <source>
        <dbReference type="EMBL" id="EKC28758.1"/>
    </source>
</evidence>
<gene>
    <name evidence="1" type="ORF">CGI_10005431</name>
</gene>
<evidence type="ECO:0008006" key="2">
    <source>
        <dbReference type="Google" id="ProtNLM"/>
    </source>
</evidence>
<dbReference type="PANTHER" id="PTHR34009">
    <property type="entry name" value="PROTEIN STAR"/>
    <property type="match status" value="1"/>
</dbReference>
<organism evidence="1">
    <name type="scientific">Magallana gigas</name>
    <name type="common">Pacific oyster</name>
    <name type="synonym">Crassostrea gigas</name>
    <dbReference type="NCBI Taxonomy" id="29159"/>
    <lineage>
        <taxon>Eukaryota</taxon>
        <taxon>Metazoa</taxon>
        <taxon>Spiralia</taxon>
        <taxon>Lophotrochozoa</taxon>
        <taxon>Mollusca</taxon>
        <taxon>Bivalvia</taxon>
        <taxon>Autobranchia</taxon>
        <taxon>Pteriomorphia</taxon>
        <taxon>Ostreida</taxon>
        <taxon>Ostreoidea</taxon>
        <taxon>Ostreidae</taxon>
        <taxon>Magallana</taxon>
    </lineage>
</organism>
<accession>K1Q4E9</accession>
<dbReference type="GO" id="GO:0006888">
    <property type="term" value="P:endoplasmic reticulum to Golgi vesicle-mediated transport"/>
    <property type="evidence" value="ECO:0007669"/>
    <property type="project" value="TreeGrafter"/>
</dbReference>
<dbReference type="InterPro" id="IPR053202">
    <property type="entry name" value="EGF_Rcpt_Signaling_Reg"/>
</dbReference>
<reference evidence="1" key="1">
    <citation type="journal article" date="2012" name="Nature">
        <title>The oyster genome reveals stress adaptation and complexity of shell formation.</title>
        <authorList>
            <person name="Zhang G."/>
            <person name="Fang X."/>
            <person name="Guo X."/>
            <person name="Li L."/>
            <person name="Luo R."/>
            <person name="Xu F."/>
            <person name="Yang P."/>
            <person name="Zhang L."/>
            <person name="Wang X."/>
            <person name="Qi H."/>
            <person name="Xiong Z."/>
            <person name="Que H."/>
            <person name="Xie Y."/>
            <person name="Holland P.W."/>
            <person name="Paps J."/>
            <person name="Zhu Y."/>
            <person name="Wu F."/>
            <person name="Chen Y."/>
            <person name="Wang J."/>
            <person name="Peng C."/>
            <person name="Meng J."/>
            <person name="Yang L."/>
            <person name="Liu J."/>
            <person name="Wen B."/>
            <person name="Zhang N."/>
            <person name="Huang Z."/>
            <person name="Zhu Q."/>
            <person name="Feng Y."/>
            <person name="Mount A."/>
            <person name="Hedgecock D."/>
            <person name="Xu Z."/>
            <person name="Liu Y."/>
            <person name="Domazet-Loso T."/>
            <person name="Du Y."/>
            <person name="Sun X."/>
            <person name="Zhang S."/>
            <person name="Liu B."/>
            <person name="Cheng P."/>
            <person name="Jiang X."/>
            <person name="Li J."/>
            <person name="Fan D."/>
            <person name="Wang W."/>
            <person name="Fu W."/>
            <person name="Wang T."/>
            <person name="Wang B."/>
            <person name="Zhang J."/>
            <person name="Peng Z."/>
            <person name="Li Y."/>
            <person name="Li N."/>
            <person name="Wang J."/>
            <person name="Chen M."/>
            <person name="He Y."/>
            <person name="Tan F."/>
            <person name="Song X."/>
            <person name="Zheng Q."/>
            <person name="Huang R."/>
            <person name="Yang H."/>
            <person name="Du X."/>
            <person name="Chen L."/>
            <person name="Yang M."/>
            <person name="Gaffney P.M."/>
            <person name="Wang S."/>
            <person name="Luo L."/>
            <person name="She Z."/>
            <person name="Ming Y."/>
            <person name="Huang W."/>
            <person name="Zhang S."/>
            <person name="Huang B."/>
            <person name="Zhang Y."/>
            <person name="Qu T."/>
            <person name="Ni P."/>
            <person name="Miao G."/>
            <person name="Wang J."/>
            <person name="Wang Q."/>
            <person name="Steinberg C.E."/>
            <person name="Wang H."/>
            <person name="Li N."/>
            <person name="Qian L."/>
            <person name="Zhang G."/>
            <person name="Li Y."/>
            <person name="Yang H."/>
            <person name="Liu X."/>
            <person name="Wang J."/>
            <person name="Yin Y."/>
            <person name="Wang J."/>
        </authorList>
    </citation>
    <scope>NUCLEOTIDE SEQUENCE [LARGE SCALE GENOMIC DNA]</scope>
    <source>
        <strain evidence="1">05x7-T-G4-1.051#20</strain>
    </source>
</reference>
<dbReference type="GO" id="GO:0005794">
    <property type="term" value="C:Golgi apparatus"/>
    <property type="evidence" value="ECO:0007669"/>
    <property type="project" value="TreeGrafter"/>
</dbReference>
<dbReference type="GO" id="GO:0005886">
    <property type="term" value="C:plasma membrane"/>
    <property type="evidence" value="ECO:0007669"/>
    <property type="project" value="TreeGrafter"/>
</dbReference>
<proteinExistence type="predicted"/>
<dbReference type="EMBL" id="JH817954">
    <property type="protein sequence ID" value="EKC28758.1"/>
    <property type="molecule type" value="Genomic_DNA"/>
</dbReference>